<comment type="caution">
    <text evidence="1">The sequence shown here is derived from an EMBL/GenBank/DDBJ whole genome shotgun (WGS) entry which is preliminary data.</text>
</comment>
<accession>A0A2T7Q0M5</accession>
<name>A0A2T7Q0M5_POMCA</name>
<dbReference type="AlphaFoldDB" id="A0A2T7Q0M5"/>
<organism evidence="1 2">
    <name type="scientific">Pomacea canaliculata</name>
    <name type="common">Golden apple snail</name>
    <dbReference type="NCBI Taxonomy" id="400727"/>
    <lineage>
        <taxon>Eukaryota</taxon>
        <taxon>Metazoa</taxon>
        <taxon>Spiralia</taxon>
        <taxon>Lophotrochozoa</taxon>
        <taxon>Mollusca</taxon>
        <taxon>Gastropoda</taxon>
        <taxon>Caenogastropoda</taxon>
        <taxon>Architaenioglossa</taxon>
        <taxon>Ampullarioidea</taxon>
        <taxon>Ampullariidae</taxon>
        <taxon>Pomacea</taxon>
    </lineage>
</organism>
<dbReference type="Proteomes" id="UP000245119">
    <property type="component" value="Linkage Group LG1"/>
</dbReference>
<dbReference type="STRING" id="400727.A0A2T7Q0M5"/>
<gene>
    <name evidence="1" type="ORF">C0Q70_01849</name>
</gene>
<sequence length="167" mass="19315">MTVNRVKILWSSSLFGQNVGSRLHGIIWSFLFLLTTVLVKPCCPRTPVGLHAFIPHNFGFKSDFKSTYIQTLPLYKRDYRYRRVFERFEPTLTHSFLRRDEPSAILSAYCREVLGKDTVTLLNFNNPEMFRGRSRANFYLLELAESLGLPVLSWDAEFTGSPRVSKS</sequence>
<dbReference type="EMBL" id="PZQS01000001">
    <property type="protein sequence ID" value="PVD39221.1"/>
    <property type="molecule type" value="Genomic_DNA"/>
</dbReference>
<evidence type="ECO:0000313" key="1">
    <source>
        <dbReference type="EMBL" id="PVD39221.1"/>
    </source>
</evidence>
<evidence type="ECO:0000313" key="2">
    <source>
        <dbReference type="Proteomes" id="UP000245119"/>
    </source>
</evidence>
<keyword evidence="2" id="KW-1185">Reference proteome</keyword>
<dbReference type="OrthoDB" id="5984008at2759"/>
<reference evidence="1 2" key="1">
    <citation type="submission" date="2018-04" db="EMBL/GenBank/DDBJ databases">
        <title>The genome of golden apple snail Pomacea canaliculata provides insight into stress tolerance and invasive adaptation.</title>
        <authorList>
            <person name="Liu C."/>
            <person name="Liu B."/>
            <person name="Ren Y."/>
            <person name="Zhang Y."/>
            <person name="Wang H."/>
            <person name="Li S."/>
            <person name="Jiang F."/>
            <person name="Yin L."/>
            <person name="Zhang G."/>
            <person name="Qian W."/>
            <person name="Fan W."/>
        </authorList>
    </citation>
    <scope>NUCLEOTIDE SEQUENCE [LARGE SCALE GENOMIC DNA]</scope>
    <source>
        <strain evidence="1">SZHN2017</strain>
        <tissue evidence="1">Muscle</tissue>
    </source>
</reference>
<proteinExistence type="predicted"/>
<protein>
    <submittedName>
        <fullName evidence="1">Uncharacterized protein</fullName>
    </submittedName>
</protein>